<organism evidence="3 4">
    <name type="scientific">Nothophoma quercina</name>
    <dbReference type="NCBI Taxonomy" id="749835"/>
    <lineage>
        <taxon>Eukaryota</taxon>
        <taxon>Fungi</taxon>
        <taxon>Dikarya</taxon>
        <taxon>Ascomycota</taxon>
        <taxon>Pezizomycotina</taxon>
        <taxon>Dothideomycetes</taxon>
        <taxon>Pleosporomycetidae</taxon>
        <taxon>Pleosporales</taxon>
        <taxon>Pleosporineae</taxon>
        <taxon>Didymellaceae</taxon>
        <taxon>Nothophoma</taxon>
    </lineage>
</organism>
<dbReference type="PANTHER" id="PTHR11566">
    <property type="entry name" value="DYNAMIN"/>
    <property type="match status" value="1"/>
</dbReference>
<dbReference type="Proteomes" id="UP001521222">
    <property type="component" value="Unassembled WGS sequence"/>
</dbReference>
<sequence length="740" mass="84089">MRYRGLDTEFPNWIPAAAPGPTPFAQTDDPNQLENLIHCAQRATLSPLENPESFLNPAFDDHDIHKTLFSPNIVCIVISKPGLPPLSFYDLPGLIHQAETDEEEYTVPLVKALVTKYVKDPDALVLVTCALEVDIATSDAAGLARRLGVADRCLGVLTKPDRLPPGTRSSDLSTILDNRRFAMGHEYFVVKNLNSDEITQGFTHSQARTMEQEFFSTVPPWSTDLYPYHARFGTFNLQRYISSQLGNRVMQKLPGIHRQIHDRLAAVEEELSRIPDTPLHTAQRTVADVLQAFAAEVRSEMAGDFGHVSWNITWREVQKALWDNLVKMKPTMSTTGDLDRGLFASTLPGRSSDDSIVIDSDEDMEPETPTKKRKHDTPTKRESQTPAPTSSPFRTPKKPATSRNLFPNAPTASQTDNLAKLKKPFKLDQITRHIAQTSRSRVPGQIDPQVREEMMMAPLQHWPAITDAFFKEFDCQLKLRIHVLFGKHFQEGSELYTASLAIIKTTIDNNLHEQRHTMAAESLNDEQEGPHIFHEDIFKREKAIVMERYAQARFDARLKVYLAEYAAHYDREMSLVDKKKLREDDRRMALLQEEPYSHEIGLVADISTYYMIAARRFHDSITMRIESKFFKQLRDKLRDQLQDELGIYDEHQGPQIAQRLLAESPERLTRRNVLVAKRKALIEGLQCFNEHYQKYQAQNAGLPASAASYQRPSVASPTVEEMEDVSSHGLPLRSMSRPAI</sequence>
<dbReference type="InterPro" id="IPR045063">
    <property type="entry name" value="Dynamin_N"/>
</dbReference>
<feature type="region of interest" description="Disordered" evidence="1">
    <location>
        <begin position="713"/>
        <end position="740"/>
    </location>
</feature>
<dbReference type="PANTHER" id="PTHR11566:SF131">
    <property type="entry name" value="GTPASE, PUTATIVE (AFU_ORTHOLOGUE AFUA_6G07630)-RELATED"/>
    <property type="match status" value="1"/>
</dbReference>
<comment type="caution">
    <text evidence="3">The sequence shown here is derived from an EMBL/GenBank/DDBJ whole genome shotgun (WGS) entry which is preliminary data.</text>
</comment>
<dbReference type="PROSITE" id="PS51388">
    <property type="entry name" value="GED"/>
    <property type="match status" value="1"/>
</dbReference>
<dbReference type="Gene3D" id="3.40.50.300">
    <property type="entry name" value="P-loop containing nucleotide triphosphate hydrolases"/>
    <property type="match status" value="1"/>
</dbReference>
<feature type="compositionally biased region" description="Polar residues" evidence="1">
    <location>
        <begin position="401"/>
        <end position="417"/>
    </location>
</feature>
<feature type="compositionally biased region" description="Polar residues" evidence="1">
    <location>
        <begin position="384"/>
        <end position="393"/>
    </location>
</feature>
<keyword evidence="4" id="KW-1185">Reference proteome</keyword>
<dbReference type="Pfam" id="PF00350">
    <property type="entry name" value="Dynamin_N"/>
    <property type="match status" value="1"/>
</dbReference>
<dbReference type="EMBL" id="JAKIXB020000024">
    <property type="protein sequence ID" value="KAL1598181.1"/>
    <property type="molecule type" value="Genomic_DNA"/>
</dbReference>
<dbReference type="InterPro" id="IPR027417">
    <property type="entry name" value="P-loop_NTPase"/>
</dbReference>
<evidence type="ECO:0000313" key="3">
    <source>
        <dbReference type="EMBL" id="KAL1598181.1"/>
    </source>
</evidence>
<evidence type="ECO:0000259" key="2">
    <source>
        <dbReference type="PROSITE" id="PS51388"/>
    </source>
</evidence>
<dbReference type="InterPro" id="IPR022812">
    <property type="entry name" value="Dynamin"/>
</dbReference>
<dbReference type="InterPro" id="IPR000375">
    <property type="entry name" value="Dynamin_stalk"/>
</dbReference>
<feature type="region of interest" description="Disordered" evidence="1">
    <location>
        <begin position="333"/>
        <end position="418"/>
    </location>
</feature>
<dbReference type="Pfam" id="PF01031">
    <property type="entry name" value="Dynamin_M"/>
    <property type="match status" value="1"/>
</dbReference>
<name>A0ABR3R178_9PLEO</name>
<dbReference type="InterPro" id="IPR020850">
    <property type="entry name" value="GED_dom"/>
</dbReference>
<proteinExistence type="predicted"/>
<reference evidence="3 4" key="1">
    <citation type="submission" date="2024-02" db="EMBL/GenBank/DDBJ databases">
        <title>De novo assembly and annotation of 12 fungi associated with fruit tree decline syndrome in Ontario, Canada.</title>
        <authorList>
            <person name="Sulman M."/>
            <person name="Ellouze W."/>
            <person name="Ilyukhin E."/>
        </authorList>
    </citation>
    <scope>NUCLEOTIDE SEQUENCE [LARGE SCALE GENOMIC DNA]</scope>
    <source>
        <strain evidence="3 4">M97-236</strain>
    </source>
</reference>
<protein>
    <recommendedName>
        <fullName evidence="2">GED domain-containing protein</fullName>
    </recommendedName>
</protein>
<accession>A0ABR3R178</accession>
<dbReference type="SUPFAM" id="SSF52540">
    <property type="entry name" value="P-loop containing nucleoside triphosphate hydrolases"/>
    <property type="match status" value="1"/>
</dbReference>
<feature type="domain" description="GED" evidence="2">
    <location>
        <begin position="599"/>
        <end position="696"/>
    </location>
</feature>
<gene>
    <name evidence="3" type="ORF">SLS59_007191</name>
</gene>
<evidence type="ECO:0000313" key="4">
    <source>
        <dbReference type="Proteomes" id="UP001521222"/>
    </source>
</evidence>
<dbReference type="Gene3D" id="1.20.120.1240">
    <property type="entry name" value="Dynamin, middle domain"/>
    <property type="match status" value="1"/>
</dbReference>
<evidence type="ECO:0000256" key="1">
    <source>
        <dbReference type="SAM" id="MobiDB-lite"/>
    </source>
</evidence>